<dbReference type="RefSeq" id="WP_061071953.1">
    <property type="nucleotide sequence ID" value="NZ_AP028040.1"/>
</dbReference>
<dbReference type="Proteomes" id="UP000060602">
    <property type="component" value="Chromosome"/>
</dbReference>
<evidence type="ECO:0000313" key="2">
    <source>
        <dbReference type="EMBL" id="OMG87649.1"/>
    </source>
</evidence>
<reference evidence="2 4" key="2">
    <citation type="submission" date="2016-09" db="EMBL/GenBank/DDBJ databases">
        <title>Phylogenomics of Achromobacter.</title>
        <authorList>
            <person name="Jeukens J."/>
            <person name="Freschi L."/>
            <person name="Vincent A.T."/>
            <person name="Emond-Rheault J.-G."/>
            <person name="Kukavica-Ibrulj I."/>
            <person name="Charette S.J."/>
            <person name="Levesque R.C."/>
        </authorList>
    </citation>
    <scope>NUCLEOTIDE SEQUENCE [LARGE SCALE GENOMIC DNA]</scope>
    <source>
        <strain evidence="2 4">AUS488</strain>
    </source>
</reference>
<gene>
    <name evidence="1" type="ORF">AL504_09710</name>
    <name evidence="2" type="ORF">BIZ92_08485</name>
</gene>
<evidence type="ECO:0000313" key="4">
    <source>
        <dbReference type="Proteomes" id="UP000187251"/>
    </source>
</evidence>
<dbReference type="AlphaFoldDB" id="A0A0X8NXT5"/>
<reference evidence="1" key="3">
    <citation type="submission" date="2018-01" db="EMBL/GenBank/DDBJ databases">
        <title>FDA dAtabase for Regulatory Grade micrObial Sequences (FDA-ARGOS): Supporting development and validation of Infectious Disease Dx tests.</title>
        <authorList>
            <person name="Goldberg B."/>
            <person name="Campos J."/>
            <person name="Tallon L."/>
            <person name="Sadzewicz L."/>
            <person name="Sengamalay N."/>
            <person name="Ott S."/>
            <person name="Godinez A."/>
            <person name="Nagaraj S."/>
            <person name="Vavikolanu K."/>
            <person name="Aluvathingal J."/>
            <person name="Nadendla S."/>
            <person name="Sichtig H."/>
        </authorList>
    </citation>
    <scope>NUCLEOTIDE SEQUENCE</scope>
    <source>
        <strain evidence="1">FDAARGOS_147</strain>
    </source>
</reference>
<accession>A0A0X8NXT5</accession>
<dbReference type="EMBL" id="CP014060">
    <property type="protein sequence ID" value="AMG36280.1"/>
    <property type="molecule type" value="Genomic_DNA"/>
</dbReference>
<proteinExistence type="predicted"/>
<reference evidence="3" key="1">
    <citation type="submission" date="2015-12" db="EMBL/GenBank/DDBJ databases">
        <title>FDA dAtabase for Regulatory Grade micrObial Sequences (FDA-ARGOS): Supporting development and validation of Infectious Disease Dx tests.</title>
        <authorList>
            <person name="Case J."/>
            <person name="Tallon L."/>
            <person name="Sadzewicz L."/>
            <person name="Sengamalay N."/>
            <person name="Ott S."/>
            <person name="Godinez A."/>
            <person name="Nagaraj S."/>
            <person name="Nadendla S."/>
            <person name="Sichtig H."/>
        </authorList>
    </citation>
    <scope>NUCLEOTIDE SEQUENCE [LARGE SCALE GENOMIC DNA]</scope>
    <source>
        <strain evidence="3">FDAARGOS_147</strain>
    </source>
</reference>
<organism evidence="1 3">
    <name type="scientific">Alcaligenes xylosoxydans xylosoxydans</name>
    <name type="common">Achromobacter xylosoxidans</name>
    <dbReference type="NCBI Taxonomy" id="85698"/>
    <lineage>
        <taxon>Bacteria</taxon>
        <taxon>Pseudomonadati</taxon>
        <taxon>Pseudomonadota</taxon>
        <taxon>Betaproteobacteria</taxon>
        <taxon>Burkholderiales</taxon>
        <taxon>Alcaligenaceae</taxon>
        <taxon>Achromobacter</taxon>
    </lineage>
</organism>
<evidence type="ECO:0000313" key="3">
    <source>
        <dbReference type="Proteomes" id="UP000060602"/>
    </source>
</evidence>
<dbReference type="OrthoDB" id="9033198at2"/>
<protein>
    <submittedName>
        <fullName evidence="1">Uncharacterized protein</fullName>
    </submittedName>
</protein>
<sequence length="179" mass="19284">MFSLESQKVTLAHLNVRPENHGDEKVGGADLKIAFTASNGHLAMFHPVLRDALYRREETPPNQEEIFEGSPADALTVRKFGDLIGALRLKHELKGAAVVIGFGLGGASDINFETADVDHFSVDLLEGGSARYGFRVKCNPSGEQIKRLYEVLGGEVDITVTPAVDKQGSLGLNLEPEAA</sequence>
<dbReference type="Proteomes" id="UP000187251">
    <property type="component" value="Unassembled WGS sequence"/>
</dbReference>
<name>A0A0X8NXT5_ALCXX</name>
<evidence type="ECO:0000313" key="1">
    <source>
        <dbReference type="EMBL" id="AMG36280.1"/>
    </source>
</evidence>
<dbReference type="EMBL" id="MJMN01000013">
    <property type="protein sequence ID" value="OMG87649.1"/>
    <property type="molecule type" value="Genomic_DNA"/>
</dbReference>